<proteinExistence type="predicted"/>
<protein>
    <submittedName>
        <fullName evidence="1">Uncharacterized protein</fullName>
    </submittedName>
</protein>
<evidence type="ECO:0000313" key="2">
    <source>
        <dbReference type="Proteomes" id="UP000824596"/>
    </source>
</evidence>
<comment type="caution">
    <text evidence="1">The sequence shown here is derived from an EMBL/GenBank/DDBJ whole genome shotgun (WGS) entry which is preliminary data.</text>
</comment>
<organism evidence="1 2">
    <name type="scientific">Hirsutella rhossiliensis</name>
    <dbReference type="NCBI Taxonomy" id="111463"/>
    <lineage>
        <taxon>Eukaryota</taxon>
        <taxon>Fungi</taxon>
        <taxon>Dikarya</taxon>
        <taxon>Ascomycota</taxon>
        <taxon>Pezizomycotina</taxon>
        <taxon>Sordariomycetes</taxon>
        <taxon>Hypocreomycetidae</taxon>
        <taxon>Hypocreales</taxon>
        <taxon>Ophiocordycipitaceae</taxon>
        <taxon>Hirsutella</taxon>
    </lineage>
</organism>
<dbReference type="RefSeq" id="XP_044725027.1">
    <property type="nucleotide sequence ID" value="XM_044858627.1"/>
</dbReference>
<dbReference type="Proteomes" id="UP000824596">
    <property type="component" value="Unassembled WGS sequence"/>
</dbReference>
<name>A0A9P8N878_9HYPO</name>
<dbReference type="AlphaFoldDB" id="A0A9P8N878"/>
<keyword evidence="2" id="KW-1185">Reference proteome</keyword>
<dbReference type="EMBL" id="JAIZPD010000001">
    <property type="protein sequence ID" value="KAH0967514.1"/>
    <property type="molecule type" value="Genomic_DNA"/>
</dbReference>
<evidence type="ECO:0000313" key="1">
    <source>
        <dbReference type="EMBL" id="KAH0967514.1"/>
    </source>
</evidence>
<sequence length="271" mass="31196">MVQDRLRAFGGFHSLDPAREKPRYKLLCDACVKGDLFYIIFHQLFCLWSTNREVAYTWLVPERAVVDSVFGLLLQVLRRNSDLPAIHLHWFASFPLGFKDVAGFVPRRQIHDVLSQINFFLQHFVTGWGRVLANIDERRYPPLVCEFQSVLMCTSPVLQWVLFTSSRRRLGIEDVAAYELYRLFTTDRNNESRHGNGSAESCPNSQALFASICAVVPEHGECPVPRHMGPSDDSSDDVSFGHVHVSVFQRVRVPRAPQFQQRQQPRQCIRH</sequence>
<reference evidence="1" key="1">
    <citation type="submission" date="2021-09" db="EMBL/GenBank/DDBJ databases">
        <title>A high-quality genome of the endoparasitic fungus Hirsutella rhossiliensis with a comparison of Hirsutella genomes reveals transposable elements contributing to genome size variation.</title>
        <authorList>
            <person name="Lin R."/>
            <person name="Jiao Y."/>
            <person name="Sun X."/>
            <person name="Ling J."/>
            <person name="Xie B."/>
            <person name="Cheng X."/>
        </authorList>
    </citation>
    <scope>NUCLEOTIDE SEQUENCE</scope>
    <source>
        <strain evidence="1">HR02</strain>
    </source>
</reference>
<dbReference type="GeneID" id="68349285"/>
<dbReference type="OrthoDB" id="27975at2759"/>
<accession>A0A9P8N878</accession>
<gene>
    <name evidence="1" type="ORF">HRG_00156</name>
</gene>